<dbReference type="PANTHER" id="PTHR10815:SF5">
    <property type="entry name" value="METHYLATED-DNA--PROTEIN-CYSTEINE METHYLTRANSFERASE"/>
    <property type="match status" value="1"/>
</dbReference>
<evidence type="ECO:0000256" key="2">
    <source>
        <dbReference type="ARBA" id="ARBA00008711"/>
    </source>
</evidence>
<feature type="domain" description="Methylated-DNA-[protein]-cysteine S-methyltransferase DNA binding" evidence="9">
    <location>
        <begin position="81"/>
        <end position="159"/>
    </location>
</feature>
<keyword evidence="6" id="KW-0227">DNA damage</keyword>
<dbReference type="NCBIfam" id="TIGR00589">
    <property type="entry name" value="ogt"/>
    <property type="match status" value="1"/>
</dbReference>
<organism evidence="11 12">
    <name type="scientific">Corynebacterium yudongzhengii</name>
    <dbReference type="NCBI Taxonomy" id="2080740"/>
    <lineage>
        <taxon>Bacteria</taxon>
        <taxon>Bacillati</taxon>
        <taxon>Actinomycetota</taxon>
        <taxon>Actinomycetes</taxon>
        <taxon>Mycobacteriales</taxon>
        <taxon>Corynebacteriaceae</taxon>
        <taxon>Corynebacterium</taxon>
    </lineage>
</organism>
<name>A0A2U1T7V7_9CORY</name>
<sequence>MSSLAKRIIDTPIGVLTLYASPLGVRFVLLADDPTPHGLTAAGAGAAAGGYAQQAATELADYFAGRLRRFRTPVDIPGEGFMSRAQQALAEIPYGDTLSYFELAQAAGAPRAVRAAGTACARNPVPIILPCHRVVRSDGSLGNYRGGIAKKRWLLDFEAGNRREEGAVG</sequence>
<evidence type="ECO:0000256" key="8">
    <source>
        <dbReference type="ARBA" id="ARBA00049348"/>
    </source>
</evidence>
<comment type="catalytic activity">
    <reaction evidence="1">
        <text>a 4-O-methyl-thymidine in DNA + L-cysteinyl-[protein] = a thymidine in DNA + S-methyl-L-cysteinyl-[protein]</text>
        <dbReference type="Rhea" id="RHEA:53428"/>
        <dbReference type="Rhea" id="RHEA-COMP:10131"/>
        <dbReference type="Rhea" id="RHEA-COMP:10132"/>
        <dbReference type="Rhea" id="RHEA-COMP:13555"/>
        <dbReference type="Rhea" id="RHEA-COMP:13556"/>
        <dbReference type="ChEBI" id="CHEBI:29950"/>
        <dbReference type="ChEBI" id="CHEBI:82612"/>
        <dbReference type="ChEBI" id="CHEBI:137386"/>
        <dbReference type="ChEBI" id="CHEBI:137387"/>
        <dbReference type="EC" id="2.1.1.63"/>
    </reaction>
</comment>
<dbReference type="SUPFAM" id="SSF46767">
    <property type="entry name" value="Methylated DNA-protein cysteine methyltransferase, C-terminal domain"/>
    <property type="match status" value="1"/>
</dbReference>
<dbReference type="Proteomes" id="UP000244989">
    <property type="component" value="Unassembled WGS sequence"/>
</dbReference>
<evidence type="ECO:0000259" key="10">
    <source>
        <dbReference type="Pfam" id="PF02870"/>
    </source>
</evidence>
<feature type="domain" description="Methylguanine DNA methyltransferase ribonuclease-like" evidence="10">
    <location>
        <begin position="7"/>
        <end position="76"/>
    </location>
</feature>
<reference evidence="12" key="1">
    <citation type="submission" date="2018-04" db="EMBL/GenBank/DDBJ databases">
        <authorList>
            <person name="Liu S."/>
            <person name="Wang Z."/>
            <person name="Li J."/>
        </authorList>
    </citation>
    <scope>NUCLEOTIDE SEQUENCE [LARGE SCALE GENOMIC DNA]</scope>
    <source>
        <strain evidence="12">2189</strain>
    </source>
</reference>
<dbReference type="Gene3D" id="3.30.160.70">
    <property type="entry name" value="Methylated DNA-protein cysteine methyltransferase domain"/>
    <property type="match status" value="1"/>
</dbReference>
<evidence type="ECO:0000256" key="1">
    <source>
        <dbReference type="ARBA" id="ARBA00001286"/>
    </source>
</evidence>
<protein>
    <recommendedName>
        <fullName evidence="3">methylated-DNA--[protein]-cysteine S-methyltransferase</fullName>
        <ecNumber evidence="3">2.1.1.63</ecNumber>
    </recommendedName>
</protein>
<dbReference type="GO" id="GO:0006281">
    <property type="term" value="P:DNA repair"/>
    <property type="evidence" value="ECO:0007669"/>
    <property type="project" value="UniProtKB-KW"/>
</dbReference>
<dbReference type="RefSeq" id="WP_108431909.1">
    <property type="nucleotide sequence ID" value="NZ_CP026947.1"/>
</dbReference>
<dbReference type="GO" id="GO:0003908">
    <property type="term" value="F:methylated-DNA-[protein]-cysteine S-methyltransferase activity"/>
    <property type="evidence" value="ECO:0007669"/>
    <property type="project" value="UniProtKB-EC"/>
</dbReference>
<keyword evidence="5 11" id="KW-0808">Transferase</keyword>
<dbReference type="Gene3D" id="1.10.10.10">
    <property type="entry name" value="Winged helix-like DNA-binding domain superfamily/Winged helix DNA-binding domain"/>
    <property type="match status" value="1"/>
</dbReference>
<evidence type="ECO:0000256" key="5">
    <source>
        <dbReference type="ARBA" id="ARBA00022679"/>
    </source>
</evidence>
<dbReference type="InterPro" id="IPR001497">
    <property type="entry name" value="MethylDNA_cys_MeTrfase_AS"/>
</dbReference>
<dbReference type="FunFam" id="1.10.10.10:FF:000214">
    <property type="entry name" value="Methylated-DNA--protein-cysteine methyltransferase"/>
    <property type="match status" value="1"/>
</dbReference>
<dbReference type="PANTHER" id="PTHR10815">
    <property type="entry name" value="METHYLATED-DNA--PROTEIN-CYSTEINE METHYLTRANSFERASE"/>
    <property type="match status" value="1"/>
</dbReference>
<dbReference type="GO" id="GO:0032259">
    <property type="term" value="P:methylation"/>
    <property type="evidence" value="ECO:0007669"/>
    <property type="project" value="UniProtKB-KW"/>
</dbReference>
<dbReference type="InterPro" id="IPR036217">
    <property type="entry name" value="MethylDNA_cys_MeTrfase_DNAb"/>
</dbReference>
<dbReference type="InterPro" id="IPR036631">
    <property type="entry name" value="MGMT_N_sf"/>
</dbReference>
<evidence type="ECO:0000313" key="11">
    <source>
        <dbReference type="EMBL" id="PWC02086.1"/>
    </source>
</evidence>
<dbReference type="EC" id="2.1.1.63" evidence="3"/>
<evidence type="ECO:0000256" key="7">
    <source>
        <dbReference type="ARBA" id="ARBA00023204"/>
    </source>
</evidence>
<gene>
    <name evidence="11" type="ORF">DF222_04410</name>
</gene>
<dbReference type="Pfam" id="PF02870">
    <property type="entry name" value="Methyltransf_1N"/>
    <property type="match status" value="1"/>
</dbReference>
<dbReference type="CDD" id="cd06445">
    <property type="entry name" value="ATase"/>
    <property type="match status" value="1"/>
</dbReference>
<dbReference type="InterPro" id="IPR014048">
    <property type="entry name" value="MethylDNA_cys_MeTrfase_DNA-bd"/>
</dbReference>
<dbReference type="PROSITE" id="PS00374">
    <property type="entry name" value="MGMT"/>
    <property type="match status" value="1"/>
</dbReference>
<accession>A0A2U1T7V7</accession>
<dbReference type="AlphaFoldDB" id="A0A2U1T7V7"/>
<dbReference type="InterPro" id="IPR008332">
    <property type="entry name" value="MethylG_MeTrfase_N"/>
</dbReference>
<evidence type="ECO:0000313" key="12">
    <source>
        <dbReference type="Proteomes" id="UP000244989"/>
    </source>
</evidence>
<proteinExistence type="inferred from homology"/>
<comment type="catalytic activity">
    <reaction evidence="8">
        <text>a 6-O-methyl-2'-deoxyguanosine in DNA + L-cysteinyl-[protein] = S-methyl-L-cysteinyl-[protein] + a 2'-deoxyguanosine in DNA</text>
        <dbReference type="Rhea" id="RHEA:24000"/>
        <dbReference type="Rhea" id="RHEA-COMP:10131"/>
        <dbReference type="Rhea" id="RHEA-COMP:10132"/>
        <dbReference type="Rhea" id="RHEA-COMP:11367"/>
        <dbReference type="Rhea" id="RHEA-COMP:11368"/>
        <dbReference type="ChEBI" id="CHEBI:29950"/>
        <dbReference type="ChEBI" id="CHEBI:82612"/>
        <dbReference type="ChEBI" id="CHEBI:85445"/>
        <dbReference type="ChEBI" id="CHEBI:85448"/>
        <dbReference type="EC" id="2.1.1.63"/>
    </reaction>
</comment>
<comment type="similarity">
    <text evidence="2">Belongs to the MGMT family.</text>
</comment>
<evidence type="ECO:0000256" key="3">
    <source>
        <dbReference type="ARBA" id="ARBA00011918"/>
    </source>
</evidence>
<dbReference type="OrthoDB" id="9802228at2"/>
<comment type="caution">
    <text evidence="11">The sequence shown here is derived from an EMBL/GenBank/DDBJ whole genome shotgun (WGS) entry which is preliminary data.</text>
</comment>
<dbReference type="SUPFAM" id="SSF53155">
    <property type="entry name" value="Methylated DNA-protein cysteine methyltransferase domain"/>
    <property type="match status" value="1"/>
</dbReference>
<evidence type="ECO:0000256" key="4">
    <source>
        <dbReference type="ARBA" id="ARBA00022603"/>
    </source>
</evidence>
<dbReference type="Pfam" id="PF01035">
    <property type="entry name" value="DNA_binding_1"/>
    <property type="match status" value="1"/>
</dbReference>
<dbReference type="EMBL" id="QEEZ01000006">
    <property type="protein sequence ID" value="PWC02086.1"/>
    <property type="molecule type" value="Genomic_DNA"/>
</dbReference>
<dbReference type="KEGG" id="cyz:C3B44_07970"/>
<evidence type="ECO:0000256" key="6">
    <source>
        <dbReference type="ARBA" id="ARBA00022763"/>
    </source>
</evidence>
<keyword evidence="4 11" id="KW-0489">Methyltransferase</keyword>
<keyword evidence="7" id="KW-0234">DNA repair</keyword>
<keyword evidence="12" id="KW-1185">Reference proteome</keyword>
<dbReference type="InterPro" id="IPR036388">
    <property type="entry name" value="WH-like_DNA-bd_sf"/>
</dbReference>
<evidence type="ECO:0000259" key="9">
    <source>
        <dbReference type="Pfam" id="PF01035"/>
    </source>
</evidence>